<proteinExistence type="predicted"/>
<protein>
    <submittedName>
        <fullName evidence="2">Uncharacterized protein</fullName>
    </submittedName>
</protein>
<evidence type="ECO:0000313" key="3">
    <source>
        <dbReference type="Proteomes" id="UP000193083"/>
    </source>
</evidence>
<evidence type="ECO:0000256" key="1">
    <source>
        <dbReference type="SAM" id="Phobius"/>
    </source>
</evidence>
<dbReference type="RefSeq" id="WP_280174837.1">
    <property type="nucleotide sequence ID" value="NZ_FXBL01000004.1"/>
</dbReference>
<keyword evidence="1" id="KW-0812">Transmembrane</keyword>
<dbReference type="AlphaFoldDB" id="A0A1X7N0U1"/>
<reference evidence="2 3" key="1">
    <citation type="submission" date="2017-04" db="EMBL/GenBank/DDBJ databases">
        <authorList>
            <person name="Afonso C.L."/>
            <person name="Miller P.J."/>
            <person name="Scott M.A."/>
            <person name="Spackman E."/>
            <person name="Goraichik I."/>
            <person name="Dimitrov K.M."/>
            <person name="Suarez D.L."/>
            <person name="Swayne D.E."/>
        </authorList>
    </citation>
    <scope>NUCLEOTIDE SEQUENCE [LARGE SCALE GENOMIC DNA]</scope>
    <source>
        <strain evidence="2 3">B5P</strain>
    </source>
</reference>
<evidence type="ECO:0000313" key="2">
    <source>
        <dbReference type="EMBL" id="SMH30361.1"/>
    </source>
</evidence>
<keyword evidence="1" id="KW-1133">Transmembrane helix</keyword>
<keyword evidence="1" id="KW-0472">Membrane</keyword>
<sequence length="43" mass="4274">MGMTADRKFDWIAALSVAAGAAVMIPALAALAVNLAAVAIGLF</sequence>
<organism evidence="2 3">
    <name type="scientific">Mesorhizobium australicum</name>
    <dbReference type="NCBI Taxonomy" id="536018"/>
    <lineage>
        <taxon>Bacteria</taxon>
        <taxon>Pseudomonadati</taxon>
        <taxon>Pseudomonadota</taxon>
        <taxon>Alphaproteobacteria</taxon>
        <taxon>Hyphomicrobiales</taxon>
        <taxon>Phyllobacteriaceae</taxon>
        <taxon>Mesorhizobium</taxon>
    </lineage>
</organism>
<keyword evidence="3" id="KW-1185">Reference proteome</keyword>
<dbReference type="EMBL" id="FXBL01000004">
    <property type="protein sequence ID" value="SMH30361.1"/>
    <property type="molecule type" value="Genomic_DNA"/>
</dbReference>
<feature type="transmembrane region" description="Helical" evidence="1">
    <location>
        <begin position="12"/>
        <end position="40"/>
    </location>
</feature>
<gene>
    <name evidence="2" type="ORF">SAMN02982922_1037</name>
</gene>
<accession>A0A1X7N0U1</accession>
<dbReference type="Proteomes" id="UP000193083">
    <property type="component" value="Unassembled WGS sequence"/>
</dbReference>
<name>A0A1X7N0U1_9HYPH</name>